<evidence type="ECO:0000256" key="7">
    <source>
        <dbReference type="SAM" id="Phobius"/>
    </source>
</evidence>
<dbReference type="InterPro" id="IPR036890">
    <property type="entry name" value="HATPase_C_sf"/>
</dbReference>
<dbReference type="Proteomes" id="UP000502248">
    <property type="component" value="Chromosome"/>
</dbReference>
<organism evidence="9 10">
    <name type="scientific">Cohnella herbarum</name>
    <dbReference type="NCBI Taxonomy" id="2728023"/>
    <lineage>
        <taxon>Bacteria</taxon>
        <taxon>Bacillati</taxon>
        <taxon>Bacillota</taxon>
        <taxon>Bacilli</taxon>
        <taxon>Bacillales</taxon>
        <taxon>Paenibacillaceae</taxon>
        <taxon>Cohnella</taxon>
    </lineage>
</organism>
<evidence type="ECO:0000256" key="3">
    <source>
        <dbReference type="ARBA" id="ARBA00022553"/>
    </source>
</evidence>
<dbReference type="InterPro" id="IPR003594">
    <property type="entry name" value="HATPase_dom"/>
</dbReference>
<evidence type="ECO:0000259" key="8">
    <source>
        <dbReference type="PROSITE" id="PS50885"/>
    </source>
</evidence>
<dbReference type="Pfam" id="PF02518">
    <property type="entry name" value="HATPase_c"/>
    <property type="match status" value="1"/>
</dbReference>
<keyword evidence="2" id="KW-1003">Cell membrane</keyword>
<dbReference type="Gene3D" id="3.30.565.10">
    <property type="entry name" value="Histidine kinase-like ATPase, C-terminal domain"/>
    <property type="match status" value="1"/>
</dbReference>
<feature type="transmembrane region" description="Helical" evidence="7">
    <location>
        <begin position="12"/>
        <end position="33"/>
    </location>
</feature>
<dbReference type="CDD" id="cd06225">
    <property type="entry name" value="HAMP"/>
    <property type="match status" value="1"/>
</dbReference>
<feature type="transmembrane region" description="Helical" evidence="7">
    <location>
        <begin position="300"/>
        <end position="320"/>
    </location>
</feature>
<evidence type="ECO:0000256" key="5">
    <source>
        <dbReference type="ARBA" id="ARBA00022777"/>
    </source>
</evidence>
<dbReference type="GO" id="GO:0005886">
    <property type="term" value="C:plasma membrane"/>
    <property type="evidence" value="ECO:0007669"/>
    <property type="project" value="UniProtKB-SubCell"/>
</dbReference>
<dbReference type="PANTHER" id="PTHR34220:SF7">
    <property type="entry name" value="SENSOR HISTIDINE KINASE YPDA"/>
    <property type="match status" value="1"/>
</dbReference>
<dbReference type="RefSeq" id="WP_169280790.1">
    <property type="nucleotide sequence ID" value="NZ_CP051680.1"/>
</dbReference>
<keyword evidence="7" id="KW-1133">Transmembrane helix</keyword>
<feature type="domain" description="HAMP" evidence="8">
    <location>
        <begin position="321"/>
        <end position="374"/>
    </location>
</feature>
<dbReference type="PANTHER" id="PTHR34220">
    <property type="entry name" value="SENSOR HISTIDINE KINASE YPDA"/>
    <property type="match status" value="1"/>
</dbReference>
<dbReference type="EMBL" id="CP051680">
    <property type="protein sequence ID" value="QJD84507.1"/>
    <property type="molecule type" value="Genomic_DNA"/>
</dbReference>
<dbReference type="InterPro" id="IPR003660">
    <property type="entry name" value="HAMP_dom"/>
</dbReference>
<evidence type="ECO:0000256" key="4">
    <source>
        <dbReference type="ARBA" id="ARBA00022679"/>
    </source>
</evidence>
<dbReference type="InterPro" id="IPR050640">
    <property type="entry name" value="Bact_2-comp_sensor_kinase"/>
</dbReference>
<keyword evidence="6 7" id="KW-0472">Membrane</keyword>
<evidence type="ECO:0000256" key="6">
    <source>
        <dbReference type="ARBA" id="ARBA00023136"/>
    </source>
</evidence>
<dbReference type="PROSITE" id="PS50885">
    <property type="entry name" value="HAMP"/>
    <property type="match status" value="1"/>
</dbReference>
<accession>A0A7Z2VK31</accession>
<reference evidence="9 10" key="1">
    <citation type="submission" date="2020-04" db="EMBL/GenBank/DDBJ databases">
        <title>Genome sequencing of novel species.</title>
        <authorList>
            <person name="Heo J."/>
            <person name="Kim S.-J."/>
            <person name="Kim J.-S."/>
            <person name="Hong S.-B."/>
            <person name="Kwon S.-W."/>
        </authorList>
    </citation>
    <scope>NUCLEOTIDE SEQUENCE [LARGE SCALE GENOMIC DNA]</scope>
    <source>
        <strain evidence="9 10">MFER-1</strain>
    </source>
</reference>
<evidence type="ECO:0000256" key="1">
    <source>
        <dbReference type="ARBA" id="ARBA00004651"/>
    </source>
</evidence>
<evidence type="ECO:0000313" key="9">
    <source>
        <dbReference type="EMBL" id="QJD84507.1"/>
    </source>
</evidence>
<protein>
    <submittedName>
        <fullName evidence="9">Sensor histidine kinase</fullName>
    </submittedName>
</protein>
<keyword evidence="3" id="KW-0597">Phosphoprotein</keyword>
<gene>
    <name evidence="9" type="ORF">HH215_15870</name>
</gene>
<keyword evidence="4" id="KW-0808">Transferase</keyword>
<evidence type="ECO:0000313" key="10">
    <source>
        <dbReference type="Proteomes" id="UP000502248"/>
    </source>
</evidence>
<dbReference type="AlphaFoldDB" id="A0A7Z2VK31"/>
<keyword evidence="10" id="KW-1185">Reference proteome</keyword>
<dbReference type="InterPro" id="IPR010559">
    <property type="entry name" value="Sig_transdc_His_kin_internal"/>
</dbReference>
<dbReference type="SMART" id="SM00304">
    <property type="entry name" value="HAMP"/>
    <property type="match status" value="1"/>
</dbReference>
<dbReference type="GO" id="GO:0000155">
    <property type="term" value="F:phosphorelay sensor kinase activity"/>
    <property type="evidence" value="ECO:0007669"/>
    <property type="project" value="InterPro"/>
</dbReference>
<dbReference type="Gene3D" id="6.10.340.10">
    <property type="match status" value="1"/>
</dbReference>
<keyword evidence="7" id="KW-0812">Transmembrane</keyword>
<dbReference type="KEGG" id="cheb:HH215_15870"/>
<evidence type="ECO:0000256" key="2">
    <source>
        <dbReference type="ARBA" id="ARBA00022475"/>
    </source>
</evidence>
<keyword evidence="5 9" id="KW-0418">Kinase</keyword>
<comment type="subcellular location">
    <subcellularLocation>
        <location evidence="1">Cell membrane</location>
        <topology evidence="1">Multi-pass membrane protein</topology>
    </subcellularLocation>
</comment>
<name>A0A7Z2VK31_9BACL</name>
<proteinExistence type="predicted"/>
<sequence length="594" mass="67466">MLRWLSRMNLIQKLVVFIIILVVIPILVAYWIVSVKVAEITEDQMGDTLFELVKTSHLTLDRDITSVDGTTEKLMFTPETQMMFDTTELSEYDHLQKYLSLDKLLTGYSKNAINFAVFIPAIADDYPFAPPSDVKQNGVFFACDTSSSSWFQDAINARGTGIIRIMNQLGNNPNGLKTAAYIRSMNNDLDDGTPSGVIVMTGLDSLLQKDLESLKIPKDGQIVLLNKANEVLANTSDLGIGTVFRLPQQIFRASEGVFIDRGGNESWLYAVHRSFSSDTKLLFKIPISSIIGEHEAVRQLVNYLMIVYFCVLLIASIYFFRHILSPLSRLARLSRSFEPGRPLTNDFKVTRRDEIGLLNNAFIEMTKRLNQTIHDKYDLELKHKEAELTILHSQINPHLLYNTLESIFWRTTIEGNTESAEMIRDLSLLMRIGLSRGKTLIPIAEELNHIEAYLRLQLKRNNYVFSIVWDIDEAVKPYLIPKVVLQPLAENAIIHGIRKMDSEGQLRIAMEIREQEVLIAIEDNGYKSADIDKFNAIANGTHTREGFGILNVNKRIKLHFGEEYGIRFERRFGGGTRVLMTLPATTEDHSSEQE</sequence>
<dbReference type="Pfam" id="PF00672">
    <property type="entry name" value="HAMP"/>
    <property type="match status" value="1"/>
</dbReference>
<dbReference type="Pfam" id="PF06580">
    <property type="entry name" value="His_kinase"/>
    <property type="match status" value="1"/>
</dbReference>
<dbReference type="SUPFAM" id="SSF55874">
    <property type="entry name" value="ATPase domain of HSP90 chaperone/DNA topoisomerase II/histidine kinase"/>
    <property type="match status" value="1"/>
</dbReference>